<name>A0AAD4YWF0_PRUDU</name>
<evidence type="ECO:0000313" key="1">
    <source>
        <dbReference type="EMBL" id="KAI5324907.1"/>
    </source>
</evidence>
<dbReference type="AlphaFoldDB" id="A0AAD4YWF0"/>
<proteinExistence type="predicted"/>
<reference evidence="1 2" key="1">
    <citation type="journal article" date="2022" name="G3 (Bethesda)">
        <title>Whole-genome sequence and methylome profiling of the almond [Prunus dulcis (Mill.) D.A. Webb] cultivar 'Nonpareil'.</title>
        <authorList>
            <person name="D'Amico-Willman K.M."/>
            <person name="Ouma W.Z."/>
            <person name="Meulia T."/>
            <person name="Sideli G.M."/>
            <person name="Gradziel T.M."/>
            <person name="Fresnedo-Ramirez J."/>
        </authorList>
    </citation>
    <scope>NUCLEOTIDE SEQUENCE [LARGE SCALE GENOMIC DNA]</scope>
    <source>
        <strain evidence="1">Clone GOH B32 T37-40</strain>
    </source>
</reference>
<sequence>MRLRERERATTVLKAGSRFQPGITQTGVIAYKKEVQISMQNSLVEASQVMLSHTLYDAGVLLRIEKALAQSGNPELRVNSTESMIGDLLGAAGAVEPVAAVKTKYKLVAGSFMTSEKFNFDDYLESKLPRDFGGMERLDMFFPFDPCLLIKSDRMSVVLASYLFHACQVSVSLCGCWHTGKIACKFESPFASILLLQ</sequence>
<comment type="caution">
    <text evidence="1">The sequence shown here is derived from an EMBL/GenBank/DDBJ whole genome shotgun (WGS) entry which is preliminary data.</text>
</comment>
<accession>A0AAD4YWF0</accession>
<protein>
    <submittedName>
        <fullName evidence="1">Uncharacterized protein</fullName>
    </submittedName>
</protein>
<dbReference type="EMBL" id="JAJFAZ020000006">
    <property type="protein sequence ID" value="KAI5324907.1"/>
    <property type="molecule type" value="Genomic_DNA"/>
</dbReference>
<keyword evidence="2" id="KW-1185">Reference proteome</keyword>
<gene>
    <name evidence="1" type="ORF">L3X38_033980</name>
</gene>
<evidence type="ECO:0000313" key="2">
    <source>
        <dbReference type="Proteomes" id="UP001054821"/>
    </source>
</evidence>
<organism evidence="1 2">
    <name type="scientific">Prunus dulcis</name>
    <name type="common">Almond</name>
    <name type="synonym">Amygdalus dulcis</name>
    <dbReference type="NCBI Taxonomy" id="3755"/>
    <lineage>
        <taxon>Eukaryota</taxon>
        <taxon>Viridiplantae</taxon>
        <taxon>Streptophyta</taxon>
        <taxon>Embryophyta</taxon>
        <taxon>Tracheophyta</taxon>
        <taxon>Spermatophyta</taxon>
        <taxon>Magnoliopsida</taxon>
        <taxon>eudicotyledons</taxon>
        <taxon>Gunneridae</taxon>
        <taxon>Pentapetalae</taxon>
        <taxon>rosids</taxon>
        <taxon>fabids</taxon>
        <taxon>Rosales</taxon>
        <taxon>Rosaceae</taxon>
        <taxon>Amygdaloideae</taxon>
        <taxon>Amygdaleae</taxon>
        <taxon>Prunus</taxon>
    </lineage>
</organism>
<dbReference type="Proteomes" id="UP001054821">
    <property type="component" value="Chromosome 6"/>
</dbReference>